<dbReference type="GeneID" id="26250598"/>
<evidence type="ECO:0000313" key="3">
    <source>
        <dbReference type="Proteomes" id="UP000054337"/>
    </source>
</evidence>
<feature type="compositionally biased region" description="Basic and acidic residues" evidence="1">
    <location>
        <begin position="20"/>
        <end position="30"/>
    </location>
</feature>
<reference evidence="2 3" key="1">
    <citation type="journal article" date="2013" name="PLoS Genet.">
        <title>Comparative genome structure, secondary metabolite, and effector coding capacity across Cochliobolus pathogens.</title>
        <authorList>
            <person name="Condon B.J."/>
            <person name="Leng Y."/>
            <person name="Wu D."/>
            <person name="Bushley K.E."/>
            <person name="Ohm R.A."/>
            <person name="Otillar R."/>
            <person name="Martin J."/>
            <person name="Schackwitz W."/>
            <person name="Grimwood J."/>
            <person name="MohdZainudin N."/>
            <person name="Xue C."/>
            <person name="Wang R."/>
            <person name="Manning V.A."/>
            <person name="Dhillon B."/>
            <person name="Tu Z.J."/>
            <person name="Steffenson B.J."/>
            <person name="Salamov A."/>
            <person name="Sun H."/>
            <person name="Lowry S."/>
            <person name="LaButti K."/>
            <person name="Han J."/>
            <person name="Copeland A."/>
            <person name="Lindquist E."/>
            <person name="Barry K."/>
            <person name="Schmutz J."/>
            <person name="Baker S.E."/>
            <person name="Ciuffetti L.M."/>
            <person name="Grigoriev I.V."/>
            <person name="Zhong S."/>
            <person name="Turgeon B.G."/>
        </authorList>
    </citation>
    <scope>NUCLEOTIDE SEQUENCE [LARGE SCALE GENOMIC DNA]</scope>
    <source>
        <strain evidence="2 3">FI3</strain>
    </source>
</reference>
<accession>W7E281</accession>
<dbReference type="Proteomes" id="UP000054337">
    <property type="component" value="Unassembled WGS sequence"/>
</dbReference>
<protein>
    <submittedName>
        <fullName evidence="2">Uncharacterized protein</fullName>
    </submittedName>
</protein>
<feature type="region of interest" description="Disordered" evidence="1">
    <location>
        <begin position="1"/>
        <end position="34"/>
    </location>
</feature>
<dbReference type="HOGENOM" id="CLU_2014862_0_0_1"/>
<name>W7E281_BIPV3</name>
<organism evidence="2 3">
    <name type="scientific">Bipolaris victoriae (strain FI3)</name>
    <name type="common">Victoria blight of oats agent</name>
    <name type="synonym">Cochliobolus victoriae</name>
    <dbReference type="NCBI Taxonomy" id="930091"/>
    <lineage>
        <taxon>Eukaryota</taxon>
        <taxon>Fungi</taxon>
        <taxon>Dikarya</taxon>
        <taxon>Ascomycota</taxon>
        <taxon>Pezizomycotina</taxon>
        <taxon>Dothideomycetes</taxon>
        <taxon>Pleosporomycetidae</taxon>
        <taxon>Pleosporales</taxon>
        <taxon>Pleosporineae</taxon>
        <taxon>Pleosporaceae</taxon>
        <taxon>Bipolaris</taxon>
    </lineage>
</organism>
<sequence length="123" mass="12772">MLDQWTSGPAELSCTWGGREAARGQGDKGTRGQHIIPPPPLAVCVCVCMCGLSPTPAATATATSARDQPQPSCSPALAAVSAQVAANFTRRQAGRLAGWQLSLEARSRRSASPQAFADTADKH</sequence>
<proteinExistence type="predicted"/>
<gene>
    <name evidence="2" type="ORF">COCVIDRAFT_114690</name>
</gene>
<dbReference type="AlphaFoldDB" id="W7E281"/>
<dbReference type="EMBL" id="KI968860">
    <property type="protein sequence ID" value="EUN21179.1"/>
    <property type="molecule type" value="Genomic_DNA"/>
</dbReference>
<keyword evidence="3" id="KW-1185">Reference proteome</keyword>
<dbReference type="RefSeq" id="XP_014550753.1">
    <property type="nucleotide sequence ID" value="XM_014695267.1"/>
</dbReference>
<evidence type="ECO:0000256" key="1">
    <source>
        <dbReference type="SAM" id="MobiDB-lite"/>
    </source>
</evidence>
<evidence type="ECO:0000313" key="2">
    <source>
        <dbReference type="EMBL" id="EUN21179.1"/>
    </source>
</evidence>